<evidence type="ECO:0000256" key="3">
    <source>
        <dbReference type="ARBA" id="ARBA00022801"/>
    </source>
</evidence>
<keyword evidence="4 13" id="KW-0347">Helicase</keyword>
<keyword evidence="6" id="KW-0694">RNA-binding</keyword>
<feature type="region of interest" description="Disordered" evidence="9">
    <location>
        <begin position="253"/>
        <end position="274"/>
    </location>
</feature>
<evidence type="ECO:0000256" key="8">
    <source>
        <dbReference type="PROSITE-ProRule" id="PRU00552"/>
    </source>
</evidence>
<keyword evidence="14" id="KW-1185">Reference proteome</keyword>
<dbReference type="Proteomes" id="UP000799770">
    <property type="component" value="Unassembled WGS sequence"/>
</dbReference>
<feature type="short sequence motif" description="Q motif" evidence="8">
    <location>
        <begin position="166"/>
        <end position="198"/>
    </location>
</feature>
<evidence type="ECO:0000259" key="10">
    <source>
        <dbReference type="PROSITE" id="PS51192"/>
    </source>
</evidence>
<dbReference type="PROSITE" id="PS51194">
    <property type="entry name" value="HELICASE_CTER"/>
    <property type="match status" value="1"/>
</dbReference>
<dbReference type="InterPro" id="IPR027417">
    <property type="entry name" value="P-loop_NTPase"/>
</dbReference>
<evidence type="ECO:0000259" key="12">
    <source>
        <dbReference type="PROSITE" id="PS51195"/>
    </source>
</evidence>
<evidence type="ECO:0000256" key="5">
    <source>
        <dbReference type="ARBA" id="ARBA00022840"/>
    </source>
</evidence>
<keyword evidence="3" id="KW-0378">Hydrolase</keyword>
<dbReference type="GO" id="GO:0005524">
    <property type="term" value="F:ATP binding"/>
    <property type="evidence" value="ECO:0007669"/>
    <property type="project" value="UniProtKB-KW"/>
</dbReference>
<reference evidence="13" key="1">
    <citation type="journal article" date="2020" name="Stud. Mycol.">
        <title>101 Dothideomycetes genomes: a test case for predicting lifestyles and emergence of pathogens.</title>
        <authorList>
            <person name="Haridas S."/>
            <person name="Albert R."/>
            <person name="Binder M."/>
            <person name="Bloem J."/>
            <person name="Labutti K."/>
            <person name="Salamov A."/>
            <person name="Andreopoulos B."/>
            <person name="Baker S."/>
            <person name="Barry K."/>
            <person name="Bills G."/>
            <person name="Bluhm B."/>
            <person name="Cannon C."/>
            <person name="Castanera R."/>
            <person name="Culley D."/>
            <person name="Daum C."/>
            <person name="Ezra D."/>
            <person name="Gonzalez J."/>
            <person name="Henrissat B."/>
            <person name="Kuo A."/>
            <person name="Liang C."/>
            <person name="Lipzen A."/>
            <person name="Lutzoni F."/>
            <person name="Magnuson J."/>
            <person name="Mondo S."/>
            <person name="Nolan M."/>
            <person name="Ohm R."/>
            <person name="Pangilinan J."/>
            <person name="Park H.-J."/>
            <person name="Ramirez L."/>
            <person name="Alfaro M."/>
            <person name="Sun H."/>
            <person name="Tritt A."/>
            <person name="Yoshinaga Y."/>
            <person name="Zwiers L.-H."/>
            <person name="Turgeon B."/>
            <person name="Goodwin S."/>
            <person name="Spatafora J."/>
            <person name="Crous P."/>
            <person name="Grigoriev I."/>
        </authorList>
    </citation>
    <scope>NUCLEOTIDE SEQUENCE</scope>
    <source>
        <strain evidence="13">CBS 627.86</strain>
    </source>
</reference>
<dbReference type="InterPro" id="IPR014001">
    <property type="entry name" value="Helicase_ATP-bd"/>
</dbReference>
<feature type="compositionally biased region" description="Basic and acidic residues" evidence="9">
    <location>
        <begin position="259"/>
        <end position="274"/>
    </location>
</feature>
<dbReference type="InterPro" id="IPR011545">
    <property type="entry name" value="DEAD/DEAH_box_helicase_dom"/>
</dbReference>
<proteinExistence type="predicted"/>
<dbReference type="GO" id="GO:0003724">
    <property type="term" value="F:RNA helicase activity"/>
    <property type="evidence" value="ECO:0007669"/>
    <property type="project" value="UniProtKB-EC"/>
</dbReference>
<keyword evidence="5" id="KW-0067">ATP-binding</keyword>
<feature type="domain" description="Helicase ATP-binding" evidence="10">
    <location>
        <begin position="216"/>
        <end position="429"/>
    </location>
</feature>
<dbReference type="PANTHER" id="PTHR47960">
    <property type="entry name" value="DEAD-BOX ATP-DEPENDENT RNA HELICASE 50"/>
    <property type="match status" value="1"/>
</dbReference>
<protein>
    <recommendedName>
        <fullName evidence="1">RNA helicase</fullName>
        <ecNumber evidence="1">3.6.4.13</ecNumber>
    </recommendedName>
</protein>
<dbReference type="InterPro" id="IPR014014">
    <property type="entry name" value="RNA_helicase_DEAD_Q_motif"/>
</dbReference>
<comment type="catalytic activity">
    <reaction evidence="7">
        <text>ATP + H2O = ADP + phosphate + H(+)</text>
        <dbReference type="Rhea" id="RHEA:13065"/>
        <dbReference type="ChEBI" id="CHEBI:15377"/>
        <dbReference type="ChEBI" id="CHEBI:15378"/>
        <dbReference type="ChEBI" id="CHEBI:30616"/>
        <dbReference type="ChEBI" id="CHEBI:43474"/>
        <dbReference type="ChEBI" id="CHEBI:456216"/>
        <dbReference type="EC" id="3.6.4.13"/>
    </reaction>
</comment>
<feature type="domain" description="DEAD-box RNA helicase Q" evidence="12">
    <location>
        <begin position="166"/>
        <end position="198"/>
    </location>
</feature>
<sequence>MLRQANRACMFCEARFLLGRPLQQLHASSQQTRFYVQLQQQRTSSRGDAFPPSSRAGRDKPRPSRMVLSNTVRRPPPRPSADGRPVRKKREPFAYLNRTKVPAIVEQERERGRTQADRSGQRKVAEKDGKRRSRPTDYHALKMQRTLHQMPYGSRSAIKKKIEDIESFEDFSLMESVQQAVKDALPDLEYRNPTPAQRVAIPALLGAVEKRRTRNPVQKSGVESFLLAAETGSGKTLAYLLPTVDAIKREEAAEAEEAEREKAEQAAAAEADKRDDIFAAEPPPLNAAVDPARPKAIILVPSAELVAQVGAVAKSLSHTIKYRAAPISAKLSATVIRNRLFNENGVDIVISTPPLLASIAESNPNILSRVTHLIVDEADSLFDRSFKPSTTEILEKATPSLKKLVLCSATIPRYLDKYLAERWPKMNRLVTPNLHAIPRRVQLGVVDVNKDPYRGNKMLACADTIWQIGKASGDYDPADGHEVAQTKRILVFVNERENTEEVAKYLVSKGVDALAFHRDTDPSRQAKTLASFTGSEKTGSDSVDTSPAAQNKRYLPNTKVIVTTDLGSRGIDTVSVRHVILYDVPHTTIDFIHRLGRTGRMGRRGRGIVLVGRGDRADVVKEVKEAMFRGEALI</sequence>
<evidence type="ECO:0000313" key="14">
    <source>
        <dbReference type="Proteomes" id="UP000799770"/>
    </source>
</evidence>
<accession>A0A6A5YZS9</accession>
<evidence type="ECO:0000256" key="7">
    <source>
        <dbReference type="ARBA" id="ARBA00047984"/>
    </source>
</evidence>
<evidence type="ECO:0000256" key="6">
    <source>
        <dbReference type="ARBA" id="ARBA00022884"/>
    </source>
</evidence>
<evidence type="ECO:0000259" key="11">
    <source>
        <dbReference type="PROSITE" id="PS51194"/>
    </source>
</evidence>
<feature type="domain" description="Helicase C-terminal" evidence="11">
    <location>
        <begin position="476"/>
        <end position="634"/>
    </location>
</feature>
<dbReference type="InterPro" id="IPR001650">
    <property type="entry name" value="Helicase_C-like"/>
</dbReference>
<dbReference type="EMBL" id="ML977330">
    <property type="protein sequence ID" value="KAF2112672.1"/>
    <property type="molecule type" value="Genomic_DNA"/>
</dbReference>
<keyword evidence="2" id="KW-0547">Nucleotide-binding</keyword>
<dbReference type="SMART" id="SM00487">
    <property type="entry name" value="DEXDc"/>
    <property type="match status" value="1"/>
</dbReference>
<evidence type="ECO:0000256" key="2">
    <source>
        <dbReference type="ARBA" id="ARBA00022741"/>
    </source>
</evidence>
<feature type="compositionally biased region" description="Basic and acidic residues" evidence="9">
    <location>
        <begin position="106"/>
        <end position="137"/>
    </location>
</feature>
<dbReference type="GO" id="GO:0016787">
    <property type="term" value="F:hydrolase activity"/>
    <property type="evidence" value="ECO:0007669"/>
    <property type="project" value="UniProtKB-KW"/>
</dbReference>
<dbReference type="PROSITE" id="PS51192">
    <property type="entry name" value="HELICASE_ATP_BIND_1"/>
    <property type="match status" value="1"/>
</dbReference>
<dbReference type="AlphaFoldDB" id="A0A6A5YZS9"/>
<feature type="region of interest" description="Disordered" evidence="9">
    <location>
        <begin position="531"/>
        <end position="550"/>
    </location>
</feature>
<feature type="compositionally biased region" description="Polar residues" evidence="9">
    <location>
        <begin position="531"/>
        <end position="549"/>
    </location>
</feature>
<dbReference type="Pfam" id="PF00270">
    <property type="entry name" value="DEAD"/>
    <property type="match status" value="1"/>
</dbReference>
<dbReference type="GO" id="GO:0003723">
    <property type="term" value="F:RNA binding"/>
    <property type="evidence" value="ECO:0007669"/>
    <property type="project" value="UniProtKB-KW"/>
</dbReference>
<gene>
    <name evidence="13" type="ORF">BDV96DRAFT_580191</name>
</gene>
<name>A0A6A5YZS9_9PLEO</name>
<feature type="region of interest" description="Disordered" evidence="9">
    <location>
        <begin position="38"/>
        <end position="137"/>
    </location>
</feature>
<organism evidence="13 14">
    <name type="scientific">Lophiotrema nucula</name>
    <dbReference type="NCBI Taxonomy" id="690887"/>
    <lineage>
        <taxon>Eukaryota</taxon>
        <taxon>Fungi</taxon>
        <taxon>Dikarya</taxon>
        <taxon>Ascomycota</taxon>
        <taxon>Pezizomycotina</taxon>
        <taxon>Dothideomycetes</taxon>
        <taxon>Pleosporomycetidae</taxon>
        <taxon>Pleosporales</taxon>
        <taxon>Lophiotremataceae</taxon>
        <taxon>Lophiotrema</taxon>
    </lineage>
</organism>
<dbReference type="Gene3D" id="3.40.50.300">
    <property type="entry name" value="P-loop containing nucleotide triphosphate hydrolases"/>
    <property type="match status" value="2"/>
</dbReference>
<evidence type="ECO:0000256" key="1">
    <source>
        <dbReference type="ARBA" id="ARBA00012552"/>
    </source>
</evidence>
<dbReference type="EC" id="3.6.4.13" evidence="1"/>
<evidence type="ECO:0000256" key="9">
    <source>
        <dbReference type="SAM" id="MobiDB-lite"/>
    </source>
</evidence>
<dbReference type="PROSITE" id="PS51195">
    <property type="entry name" value="Q_MOTIF"/>
    <property type="match status" value="1"/>
</dbReference>
<dbReference type="Pfam" id="PF00271">
    <property type="entry name" value="Helicase_C"/>
    <property type="match status" value="1"/>
</dbReference>
<evidence type="ECO:0000313" key="13">
    <source>
        <dbReference type="EMBL" id="KAF2112672.1"/>
    </source>
</evidence>
<dbReference type="OrthoDB" id="10256233at2759"/>
<dbReference type="SMART" id="SM00490">
    <property type="entry name" value="HELICc"/>
    <property type="match status" value="1"/>
</dbReference>
<evidence type="ECO:0000256" key="4">
    <source>
        <dbReference type="ARBA" id="ARBA00022806"/>
    </source>
</evidence>
<dbReference type="SUPFAM" id="SSF52540">
    <property type="entry name" value="P-loop containing nucleoside triphosphate hydrolases"/>
    <property type="match status" value="1"/>
</dbReference>